<dbReference type="InterPro" id="IPR023267">
    <property type="entry name" value="RCMT"/>
</dbReference>
<reference evidence="1" key="2">
    <citation type="journal article" date="2015" name="Data Brief">
        <title>Shoot transcriptome of the giant reed, Arundo donax.</title>
        <authorList>
            <person name="Barrero R.A."/>
            <person name="Guerrero F.D."/>
            <person name="Moolhuijzen P."/>
            <person name="Goolsby J.A."/>
            <person name="Tidwell J."/>
            <person name="Bellgard S.E."/>
            <person name="Bellgard M.I."/>
        </authorList>
    </citation>
    <scope>NUCLEOTIDE SEQUENCE</scope>
    <source>
        <tissue evidence="1">Shoot tissue taken approximately 20 cm above the soil surface</tissue>
    </source>
</reference>
<evidence type="ECO:0000313" key="1">
    <source>
        <dbReference type="EMBL" id="JAD92116.1"/>
    </source>
</evidence>
<dbReference type="PANTHER" id="PTHR22808">
    <property type="entry name" value="NCL1 YEAST -RELATED NOL1/NOP2/FMU SUN DOMAIN-CONTAINING"/>
    <property type="match status" value="1"/>
</dbReference>
<proteinExistence type="predicted"/>
<dbReference type="InterPro" id="IPR029063">
    <property type="entry name" value="SAM-dependent_MTases_sf"/>
</dbReference>
<protein>
    <recommendedName>
        <fullName evidence="2">SAM-dependent MTase RsmB/NOP-type domain-containing protein</fullName>
    </recommendedName>
</protein>
<name>A0A0A9DWH2_ARUDO</name>
<dbReference type="Gene3D" id="3.40.50.150">
    <property type="entry name" value="Vaccinia Virus protein VP39"/>
    <property type="match status" value="1"/>
</dbReference>
<organism evidence="1">
    <name type="scientific">Arundo donax</name>
    <name type="common">Giant reed</name>
    <name type="synonym">Donax arundinaceus</name>
    <dbReference type="NCBI Taxonomy" id="35708"/>
    <lineage>
        <taxon>Eukaryota</taxon>
        <taxon>Viridiplantae</taxon>
        <taxon>Streptophyta</taxon>
        <taxon>Embryophyta</taxon>
        <taxon>Tracheophyta</taxon>
        <taxon>Spermatophyta</taxon>
        <taxon>Magnoliopsida</taxon>
        <taxon>Liliopsida</taxon>
        <taxon>Poales</taxon>
        <taxon>Poaceae</taxon>
        <taxon>PACMAD clade</taxon>
        <taxon>Arundinoideae</taxon>
        <taxon>Arundineae</taxon>
        <taxon>Arundo</taxon>
    </lineage>
</organism>
<reference evidence="1" key="1">
    <citation type="submission" date="2014-09" db="EMBL/GenBank/DDBJ databases">
        <authorList>
            <person name="Magalhaes I.L.F."/>
            <person name="Oliveira U."/>
            <person name="Santos F.R."/>
            <person name="Vidigal T.H.D.A."/>
            <person name="Brescovit A.D."/>
            <person name="Santos A.J."/>
        </authorList>
    </citation>
    <scope>NUCLEOTIDE SEQUENCE</scope>
    <source>
        <tissue evidence="1">Shoot tissue taken approximately 20 cm above the soil surface</tissue>
    </source>
</reference>
<dbReference type="GO" id="GO:0008173">
    <property type="term" value="F:RNA methyltransferase activity"/>
    <property type="evidence" value="ECO:0007669"/>
    <property type="project" value="InterPro"/>
</dbReference>
<dbReference type="EMBL" id="GBRH01205779">
    <property type="protein sequence ID" value="JAD92116.1"/>
    <property type="molecule type" value="Transcribed_RNA"/>
</dbReference>
<evidence type="ECO:0008006" key="2">
    <source>
        <dbReference type="Google" id="ProtNLM"/>
    </source>
</evidence>
<sequence length="175" mass="19869">MCAAPGSKTFQLLEMIHQAKEPRLLPGALVQDRGSWFHIHEDIPHNRKNVILPSSFPSSKSTQESHAVCGVVEVNIENNGNFLKNCNIEETNNIISDVAKSLDSSSNIMDSNFPLHRCMRIVPHDQNSGAFFIAVLHKVSPLNVNLILLFSFWTSPFHTFHESFHIIWTTDMRYQ</sequence>
<dbReference type="GO" id="GO:0001510">
    <property type="term" value="P:RNA methylation"/>
    <property type="evidence" value="ECO:0007669"/>
    <property type="project" value="InterPro"/>
</dbReference>
<dbReference type="PANTHER" id="PTHR22808:SF14">
    <property type="entry name" value="OS08G0484400 PROTEIN"/>
    <property type="match status" value="1"/>
</dbReference>
<accession>A0A0A9DWH2</accession>
<dbReference type="AlphaFoldDB" id="A0A0A9DWH2"/>